<dbReference type="EMBL" id="CP056775">
    <property type="protein sequence ID" value="QRQ99468.1"/>
    <property type="molecule type" value="Genomic_DNA"/>
</dbReference>
<gene>
    <name evidence="2" type="ORF">HWI92_00345</name>
</gene>
<protein>
    <submittedName>
        <fullName evidence="2">Glycosyltransferase</fullName>
    </submittedName>
</protein>
<dbReference type="Proteomes" id="UP000612680">
    <property type="component" value="Chromosome"/>
</dbReference>
<reference evidence="2 3" key="1">
    <citation type="submission" date="2020-06" db="EMBL/GenBank/DDBJ databases">
        <title>Dyadobacter sandarakinus sp. nov., isolated from the soil of the Arctic Yellow River Station.</title>
        <authorList>
            <person name="Zhang Y."/>
            <person name="Peng F."/>
        </authorList>
    </citation>
    <scope>NUCLEOTIDE SEQUENCE [LARGE SCALE GENOMIC DNA]</scope>
    <source>
        <strain evidence="2 3">Q3-56</strain>
    </source>
</reference>
<evidence type="ECO:0000259" key="1">
    <source>
        <dbReference type="Pfam" id="PF00535"/>
    </source>
</evidence>
<proteinExistence type="predicted"/>
<dbReference type="InterPro" id="IPR029044">
    <property type="entry name" value="Nucleotide-diphossugar_trans"/>
</dbReference>
<evidence type="ECO:0000313" key="2">
    <source>
        <dbReference type="EMBL" id="QRQ99468.1"/>
    </source>
</evidence>
<dbReference type="PANTHER" id="PTHR43685:SF2">
    <property type="entry name" value="GLYCOSYLTRANSFERASE 2-LIKE DOMAIN-CONTAINING PROTEIN"/>
    <property type="match status" value="1"/>
</dbReference>
<dbReference type="SUPFAM" id="SSF53448">
    <property type="entry name" value="Nucleotide-diphospho-sugar transferases"/>
    <property type="match status" value="1"/>
</dbReference>
<dbReference type="InterPro" id="IPR050834">
    <property type="entry name" value="Glycosyltransf_2"/>
</dbReference>
<sequence length="305" mass="34714">MVSIIVPCYNCEHFVERAVNSVLGQTYTDWELILVNNNSTDGTQLVLEKIASTYPDKVQVYQEFKKGAPAARNKGLRAAKGEWVQYLDADDELLPDKLKVQVELGETQQADCVIGNANLIELKNGVLAQTRRPLNTEDVWSGLITSHLGITTAILWRKSRLDHIQGWDENLTSSQEYDMMFRLLKNGAKVIFDPAENTLIHKTDSGISKNPDKNKMLGIIDNRVKLRLQIEQHLKQISQLTEARKNLIYRYIFLELTGNKIDIAEYRKTRLDGASLDFPMQWKLDHFVKTSRKSIVRGIKSVIGS</sequence>
<dbReference type="RefSeq" id="WP_204660231.1">
    <property type="nucleotide sequence ID" value="NZ_CP056775.1"/>
</dbReference>
<organism evidence="2 3">
    <name type="scientific">Dyadobacter sandarakinus</name>
    <dbReference type="NCBI Taxonomy" id="2747268"/>
    <lineage>
        <taxon>Bacteria</taxon>
        <taxon>Pseudomonadati</taxon>
        <taxon>Bacteroidota</taxon>
        <taxon>Cytophagia</taxon>
        <taxon>Cytophagales</taxon>
        <taxon>Spirosomataceae</taxon>
        <taxon>Dyadobacter</taxon>
    </lineage>
</organism>
<feature type="domain" description="Glycosyltransferase 2-like" evidence="1">
    <location>
        <begin position="3"/>
        <end position="133"/>
    </location>
</feature>
<name>A0ABX7I0E8_9BACT</name>
<dbReference type="Pfam" id="PF00535">
    <property type="entry name" value="Glycos_transf_2"/>
    <property type="match status" value="1"/>
</dbReference>
<evidence type="ECO:0000313" key="3">
    <source>
        <dbReference type="Proteomes" id="UP000612680"/>
    </source>
</evidence>
<dbReference type="Gene3D" id="3.90.550.10">
    <property type="entry name" value="Spore Coat Polysaccharide Biosynthesis Protein SpsA, Chain A"/>
    <property type="match status" value="1"/>
</dbReference>
<accession>A0ABX7I0E8</accession>
<dbReference type="InterPro" id="IPR001173">
    <property type="entry name" value="Glyco_trans_2-like"/>
</dbReference>
<dbReference type="PANTHER" id="PTHR43685">
    <property type="entry name" value="GLYCOSYLTRANSFERASE"/>
    <property type="match status" value="1"/>
</dbReference>
<keyword evidence="3" id="KW-1185">Reference proteome</keyword>